<reference evidence="2 3" key="1">
    <citation type="submission" date="2018-01" db="EMBL/GenBank/DDBJ databases">
        <title>G. obscuriglobus.</title>
        <authorList>
            <person name="Franke J."/>
            <person name="Blomberg W."/>
            <person name="Selmecki A."/>
        </authorList>
    </citation>
    <scope>NUCLEOTIDE SEQUENCE [LARGE SCALE GENOMIC DNA]</scope>
    <source>
        <strain evidence="2 3">DSM 5831</strain>
    </source>
</reference>
<dbReference type="Proteomes" id="UP000245802">
    <property type="component" value="Chromosome"/>
</dbReference>
<dbReference type="KEGG" id="gog:C1280_21005"/>
<keyword evidence="1" id="KW-0812">Transmembrane</keyword>
<protein>
    <submittedName>
        <fullName evidence="2">Uncharacterized protein</fullName>
    </submittedName>
</protein>
<evidence type="ECO:0000256" key="1">
    <source>
        <dbReference type="SAM" id="Phobius"/>
    </source>
</evidence>
<proteinExistence type="predicted"/>
<accession>A0A2Z3H6F9</accession>
<evidence type="ECO:0000313" key="2">
    <source>
        <dbReference type="EMBL" id="AWM39217.1"/>
    </source>
</evidence>
<keyword evidence="3" id="KW-1185">Reference proteome</keyword>
<feature type="transmembrane region" description="Helical" evidence="1">
    <location>
        <begin position="6"/>
        <end position="25"/>
    </location>
</feature>
<dbReference type="EMBL" id="CP025958">
    <property type="protein sequence ID" value="AWM39217.1"/>
    <property type="molecule type" value="Genomic_DNA"/>
</dbReference>
<evidence type="ECO:0000313" key="3">
    <source>
        <dbReference type="Proteomes" id="UP000245802"/>
    </source>
</evidence>
<dbReference type="RefSeq" id="WP_033199237.1">
    <property type="nucleotide sequence ID" value="NZ_CP025958.1"/>
</dbReference>
<organism evidence="2 3">
    <name type="scientific">Gemmata obscuriglobus</name>
    <dbReference type="NCBI Taxonomy" id="114"/>
    <lineage>
        <taxon>Bacteria</taxon>
        <taxon>Pseudomonadati</taxon>
        <taxon>Planctomycetota</taxon>
        <taxon>Planctomycetia</taxon>
        <taxon>Gemmatales</taxon>
        <taxon>Gemmataceae</taxon>
        <taxon>Gemmata</taxon>
    </lineage>
</organism>
<sequence length="162" mass="17443">MEVYAVITIEYLTCLGFVLVMLRTVRRDRAACEARLREADAAARRDVVEARAELSRLRASLPPELVLKLELSDDEPAPDLPAAFEHAKPLVFSLSAQEQSLGGGGLVLTAAKVEFGSVRLTLSPVDRVGAAERVRQLAEAWNANARQLPPGVISAWAAVVAA</sequence>
<gene>
    <name evidence="2" type="ORF">C1280_21005</name>
</gene>
<name>A0A2Z3H6F9_9BACT</name>
<keyword evidence="1" id="KW-0472">Membrane</keyword>
<dbReference type="AlphaFoldDB" id="A0A2Z3H6F9"/>
<keyword evidence="1" id="KW-1133">Transmembrane helix</keyword>